<reference evidence="4" key="1">
    <citation type="submission" date="2020-08" db="EMBL/GenBank/DDBJ databases">
        <title>Food and environmental bacterial isolates.</title>
        <authorList>
            <person name="Richter L."/>
            <person name="Du Plessis E.M."/>
            <person name="Duvenage S."/>
            <person name="Allam M."/>
            <person name="Korsten L."/>
        </authorList>
    </citation>
    <scope>NUCLEOTIDE SEQUENCE</scope>
    <source>
        <strain evidence="4">UPMP2127</strain>
    </source>
</reference>
<evidence type="ECO:0000313" key="4">
    <source>
        <dbReference type="EMBL" id="MBC3214594.1"/>
    </source>
</evidence>
<gene>
    <name evidence="4" type="ORF">H8J20_20855</name>
</gene>
<accession>A0AAW3WU91</accession>
<sequence>MLPTEQLNHRVLQDVSRAELEPNGQIIRVPIDEVYAVKQVRPEEDFDAATIEGMANSFNEVGVLSPPRCYPRDKRGYRILFGETRWRSEKKRGEKYIDIYVGPPPKDDRHRIITQLTENIHQSGLKPLATADNMHELKTTWNMTQAEIAKVLGKPQTFVSKHMRLLDAPEVVKSLLKDKVTKDLDMVYTLSQISDINPDRAEKMVALLRDGKLTRGNAIKELNLLKGKPVVPPKPAEQHGQGTSEQQSSGENDGQQPQAFESNSHEVGGVSEQVAVPTGAAAVQPGANDNGGQQPVKVEINDPESGNLPGASEQLAVPKATSSASAGSDEQQTERIEINHQSASLAASTTTSPVVTSRRVMVMVDGEEGYLVMDKTADEFGLVWIKLPVGEICIEAKEVTVLGIKEV</sequence>
<feature type="region of interest" description="Disordered" evidence="2">
    <location>
        <begin position="282"/>
        <end position="334"/>
    </location>
</feature>
<evidence type="ECO:0000256" key="1">
    <source>
        <dbReference type="ARBA" id="ARBA00006295"/>
    </source>
</evidence>
<dbReference type="InterPro" id="IPR050336">
    <property type="entry name" value="Chromosome_partition/occlusion"/>
</dbReference>
<dbReference type="SUPFAM" id="SSF109709">
    <property type="entry name" value="KorB DNA-binding domain-like"/>
    <property type="match status" value="1"/>
</dbReference>
<protein>
    <submittedName>
        <fullName evidence="4">ParB/RepB/Spo0J family partition protein</fullName>
    </submittedName>
</protein>
<dbReference type="Pfam" id="PF08535">
    <property type="entry name" value="KorB"/>
    <property type="match status" value="1"/>
</dbReference>
<organism evidence="4 5">
    <name type="scientific">Serratia fonticola</name>
    <dbReference type="NCBI Taxonomy" id="47917"/>
    <lineage>
        <taxon>Bacteria</taxon>
        <taxon>Pseudomonadati</taxon>
        <taxon>Pseudomonadota</taxon>
        <taxon>Gammaproteobacteria</taxon>
        <taxon>Enterobacterales</taxon>
        <taxon>Yersiniaceae</taxon>
        <taxon>Serratia</taxon>
    </lineage>
</organism>
<evidence type="ECO:0000259" key="3">
    <source>
        <dbReference type="SMART" id="SM00470"/>
    </source>
</evidence>
<dbReference type="InterPro" id="IPR004437">
    <property type="entry name" value="ParB/RepB/Spo0J"/>
</dbReference>
<dbReference type="SMART" id="SM00470">
    <property type="entry name" value="ParB"/>
    <property type="match status" value="1"/>
</dbReference>
<evidence type="ECO:0000256" key="2">
    <source>
        <dbReference type="SAM" id="MobiDB-lite"/>
    </source>
</evidence>
<feature type="compositionally biased region" description="Polar residues" evidence="2">
    <location>
        <begin position="240"/>
        <end position="262"/>
    </location>
</feature>
<dbReference type="Pfam" id="PF02195">
    <property type="entry name" value="ParB_N"/>
    <property type="match status" value="1"/>
</dbReference>
<dbReference type="PANTHER" id="PTHR33375">
    <property type="entry name" value="CHROMOSOME-PARTITIONING PROTEIN PARB-RELATED"/>
    <property type="match status" value="1"/>
</dbReference>
<dbReference type="InterPro" id="IPR013741">
    <property type="entry name" value="KorB_domain"/>
</dbReference>
<dbReference type="EMBL" id="JACNYO010000026">
    <property type="protein sequence ID" value="MBC3214594.1"/>
    <property type="molecule type" value="Genomic_DNA"/>
</dbReference>
<dbReference type="AlphaFoldDB" id="A0AAW3WU91"/>
<feature type="domain" description="ParB-like N-terminal" evidence="3">
    <location>
        <begin position="27"/>
        <end position="120"/>
    </location>
</feature>
<comment type="caution">
    <text evidence="4">The sequence shown here is derived from an EMBL/GenBank/DDBJ whole genome shotgun (WGS) entry which is preliminary data.</text>
</comment>
<dbReference type="GO" id="GO:0007059">
    <property type="term" value="P:chromosome segregation"/>
    <property type="evidence" value="ECO:0007669"/>
    <property type="project" value="TreeGrafter"/>
</dbReference>
<dbReference type="SUPFAM" id="SSF110849">
    <property type="entry name" value="ParB/Sulfiredoxin"/>
    <property type="match status" value="1"/>
</dbReference>
<feature type="region of interest" description="Disordered" evidence="2">
    <location>
        <begin position="224"/>
        <end position="265"/>
    </location>
</feature>
<dbReference type="Gene3D" id="3.90.1530.30">
    <property type="match status" value="1"/>
</dbReference>
<dbReference type="InterPro" id="IPR003115">
    <property type="entry name" value="ParB_N"/>
</dbReference>
<dbReference type="InterPro" id="IPR036086">
    <property type="entry name" value="ParB/Sulfiredoxin_sf"/>
</dbReference>
<feature type="compositionally biased region" description="Polar residues" evidence="2">
    <location>
        <begin position="320"/>
        <end position="330"/>
    </location>
</feature>
<dbReference type="Gene3D" id="1.10.10.2830">
    <property type="match status" value="1"/>
</dbReference>
<dbReference type="GO" id="GO:0003677">
    <property type="term" value="F:DNA binding"/>
    <property type="evidence" value="ECO:0007669"/>
    <property type="project" value="InterPro"/>
</dbReference>
<comment type="similarity">
    <text evidence="1">Belongs to the ParB family.</text>
</comment>
<dbReference type="Proteomes" id="UP000659084">
    <property type="component" value="Unassembled WGS sequence"/>
</dbReference>
<dbReference type="GO" id="GO:0005694">
    <property type="term" value="C:chromosome"/>
    <property type="evidence" value="ECO:0007669"/>
    <property type="project" value="TreeGrafter"/>
</dbReference>
<proteinExistence type="inferred from homology"/>
<dbReference type="NCBIfam" id="TIGR00180">
    <property type="entry name" value="parB_part"/>
    <property type="match status" value="1"/>
</dbReference>
<name>A0AAW3WU91_SERFO</name>
<evidence type="ECO:0000313" key="5">
    <source>
        <dbReference type="Proteomes" id="UP000659084"/>
    </source>
</evidence>
<dbReference type="PANTHER" id="PTHR33375:SF1">
    <property type="entry name" value="CHROMOSOME-PARTITIONING PROTEIN PARB-RELATED"/>
    <property type="match status" value="1"/>
</dbReference>